<dbReference type="KEGG" id="hcz:G9Q37_06790"/>
<dbReference type="PANTHER" id="PTHR35894">
    <property type="entry name" value="GENERAL SECRETION PATHWAY PROTEIN A-RELATED"/>
    <property type="match status" value="1"/>
</dbReference>
<organism evidence="3 4">
    <name type="scientific">Hydrogenophaga crocea</name>
    <dbReference type="NCBI Taxonomy" id="2716225"/>
    <lineage>
        <taxon>Bacteria</taxon>
        <taxon>Pseudomonadati</taxon>
        <taxon>Pseudomonadota</taxon>
        <taxon>Betaproteobacteria</taxon>
        <taxon>Burkholderiales</taxon>
        <taxon>Comamonadaceae</taxon>
        <taxon>Hydrogenophaga</taxon>
    </lineage>
</organism>
<dbReference type="PANTHER" id="PTHR35894:SF1">
    <property type="entry name" value="PHOSPHORIBULOKINASE _ URIDINE KINASE FAMILY"/>
    <property type="match status" value="1"/>
</dbReference>
<dbReference type="Pfam" id="PF13401">
    <property type="entry name" value="AAA_22"/>
    <property type="match status" value="1"/>
</dbReference>
<proteinExistence type="predicted"/>
<evidence type="ECO:0000259" key="2">
    <source>
        <dbReference type="Pfam" id="PF13401"/>
    </source>
</evidence>
<feature type="region of interest" description="Disordered" evidence="1">
    <location>
        <begin position="362"/>
        <end position="384"/>
    </location>
</feature>
<evidence type="ECO:0000313" key="4">
    <source>
        <dbReference type="Proteomes" id="UP000503162"/>
    </source>
</evidence>
<dbReference type="GO" id="GO:0016887">
    <property type="term" value="F:ATP hydrolysis activity"/>
    <property type="evidence" value="ECO:0007669"/>
    <property type="project" value="InterPro"/>
</dbReference>
<accession>A0A6G8IF75</accession>
<protein>
    <submittedName>
        <fullName evidence="3">AAA family ATPase</fullName>
    </submittedName>
</protein>
<gene>
    <name evidence="3" type="ORF">G9Q37_06790</name>
</gene>
<feature type="domain" description="ORC1/DEAH AAA+ ATPase" evidence="2">
    <location>
        <begin position="42"/>
        <end position="171"/>
    </location>
</feature>
<dbReference type="NCBIfam" id="TIGR03015">
    <property type="entry name" value="pepcterm_ATPase"/>
    <property type="match status" value="1"/>
</dbReference>
<dbReference type="Gene3D" id="3.40.50.300">
    <property type="entry name" value="P-loop containing nucleotide triphosphate hydrolases"/>
    <property type="match status" value="1"/>
</dbReference>
<name>A0A6G8IF75_9BURK</name>
<evidence type="ECO:0000313" key="3">
    <source>
        <dbReference type="EMBL" id="QIM51864.1"/>
    </source>
</evidence>
<sequence length="384" mass="42403">MYEDFYGLTSKPFQLNPDPRFYFSGKPHRRARSYLVYGVMRGEGFIVITGEVGAGKTTIVRDLLDSLENGTVVAAQLVSTQLGAEDALKLVCAAFGVSVKSNGKADLLMALEAYFITQVSQGKRCLLIVDEAQNLQPQAVEELRMLSNFQFGDQALLQTFLIGQPEFRDILQSPGMLQLRQRVTARCHLGPLDEEDTQGYVEHRLKCAGYSGNPSIDPAIYALLQEESGGIPRRINLLMDRLLLQGFLAEQTHLSLEAFREVLAEYKAENAPAPARAPADPQRWGHLAVAPPPDRLPTLTDELDPLDLEIDPAVADAVHQQLTQVNAEELGERLLRIERSVLRQERVSLEILNALRQIVAASRKGRPAGRDERQPPNAGNGTTG</sequence>
<dbReference type="RefSeq" id="WP_166226393.1">
    <property type="nucleotide sequence ID" value="NZ_CP049989.1"/>
</dbReference>
<dbReference type="Proteomes" id="UP000503162">
    <property type="component" value="Chromosome"/>
</dbReference>
<dbReference type="SUPFAM" id="SSF52540">
    <property type="entry name" value="P-loop containing nucleoside triphosphate hydrolases"/>
    <property type="match status" value="1"/>
</dbReference>
<dbReference type="EMBL" id="CP049989">
    <property type="protein sequence ID" value="QIM51864.1"/>
    <property type="molecule type" value="Genomic_DNA"/>
</dbReference>
<dbReference type="InterPro" id="IPR027417">
    <property type="entry name" value="P-loop_NTPase"/>
</dbReference>
<dbReference type="InterPro" id="IPR017466">
    <property type="entry name" value="XrtA-assoc_ATPase-like"/>
</dbReference>
<keyword evidence="4" id="KW-1185">Reference proteome</keyword>
<dbReference type="AlphaFoldDB" id="A0A6G8IF75"/>
<dbReference type="InterPro" id="IPR049945">
    <property type="entry name" value="AAA_22"/>
</dbReference>
<dbReference type="InterPro" id="IPR052026">
    <property type="entry name" value="ExeA_AAA_ATPase_DNA-bind"/>
</dbReference>
<evidence type="ECO:0000256" key="1">
    <source>
        <dbReference type="SAM" id="MobiDB-lite"/>
    </source>
</evidence>
<reference evidence="3 4" key="1">
    <citation type="submission" date="2020-03" db="EMBL/GenBank/DDBJ databases">
        <title>Hydrogenophaga sp. nov. isolated from cyanobacterial mat.</title>
        <authorList>
            <person name="Thorat V."/>
            <person name="Kirdat K."/>
            <person name="Tiwarekar B."/>
            <person name="Costa E.D."/>
            <person name="Yadav A."/>
        </authorList>
    </citation>
    <scope>NUCLEOTIDE SEQUENCE [LARGE SCALE GENOMIC DNA]</scope>
    <source>
        <strain evidence="3 4">BA0156</strain>
    </source>
</reference>